<dbReference type="Proteomes" id="UP000245934">
    <property type="component" value="Unassembled WGS sequence"/>
</dbReference>
<evidence type="ECO:0000313" key="2">
    <source>
        <dbReference type="EMBL" id="PWR69490.1"/>
    </source>
</evidence>
<keyword evidence="3" id="KW-1185">Reference proteome</keyword>
<feature type="non-terminal residue" evidence="2">
    <location>
        <position position="1"/>
    </location>
</feature>
<gene>
    <name evidence="2" type="ORF">DLD82_17995</name>
</gene>
<dbReference type="InterPro" id="IPR054353">
    <property type="entry name" value="IstA-like_C"/>
</dbReference>
<dbReference type="AlphaFoldDB" id="A0A2V2MT41"/>
<organism evidence="2 3">
    <name type="scientific">Methanospirillum stamsii</name>
    <dbReference type="NCBI Taxonomy" id="1277351"/>
    <lineage>
        <taxon>Archaea</taxon>
        <taxon>Methanobacteriati</taxon>
        <taxon>Methanobacteriota</taxon>
        <taxon>Stenosarchaea group</taxon>
        <taxon>Methanomicrobia</taxon>
        <taxon>Methanomicrobiales</taxon>
        <taxon>Methanospirillaceae</taxon>
        <taxon>Methanospirillum</taxon>
    </lineage>
</organism>
<dbReference type="EMBL" id="QGMZ01000079">
    <property type="protein sequence ID" value="PWR69490.1"/>
    <property type="molecule type" value="Genomic_DNA"/>
</dbReference>
<dbReference type="PANTHER" id="PTHR35004">
    <property type="entry name" value="TRANSPOSASE RV3428C-RELATED"/>
    <property type="match status" value="1"/>
</dbReference>
<name>A0A2V2MT41_9EURY</name>
<accession>A0A2V2MT41</accession>
<comment type="caution">
    <text evidence="2">The sequence shown here is derived from an EMBL/GenBank/DDBJ whole genome shotgun (WGS) entry which is preliminary data.</text>
</comment>
<evidence type="ECO:0000259" key="1">
    <source>
        <dbReference type="Pfam" id="PF22483"/>
    </source>
</evidence>
<protein>
    <submittedName>
        <fullName evidence="2">IS21 family transposase</fullName>
    </submittedName>
</protein>
<feature type="domain" description="Transposase for insertion sequence element IS21-like C-terminal" evidence="1">
    <location>
        <begin position="60"/>
        <end position="125"/>
    </location>
</feature>
<dbReference type="PANTHER" id="PTHR35004:SF6">
    <property type="entry name" value="TRANSPOSASE"/>
    <property type="match status" value="1"/>
</dbReference>
<sequence>IWFIKINVLYGRAFSSIKYLNTQAKRWMEKVNNQEHGTTFEIPLVRFQDENLTQIQSIPPYIVKRREERQVSKDCFISIFGNRYSVPWKYARQNVTVEIFGERVIVESDGIQICEHRLIEGRHQVSRQKEHFEGLLKAARDESYGKMPPVIISSKKPFEDTAVIKRSLSEYDQIIGGK</sequence>
<proteinExistence type="predicted"/>
<dbReference type="Pfam" id="PF22483">
    <property type="entry name" value="Mu-transpos_C_2"/>
    <property type="match status" value="1"/>
</dbReference>
<reference evidence="2 3" key="1">
    <citation type="submission" date="2018-05" db="EMBL/GenBank/DDBJ databases">
        <title>Draft genome of Methanospirillum stamsii Pt1.</title>
        <authorList>
            <person name="Dueholm M.S."/>
            <person name="Nielsen P.H."/>
            <person name="Bakmann L.F."/>
            <person name="Otzen D.E."/>
        </authorList>
    </citation>
    <scope>NUCLEOTIDE SEQUENCE [LARGE SCALE GENOMIC DNA]</scope>
    <source>
        <strain evidence="2 3">Pt1</strain>
    </source>
</reference>
<evidence type="ECO:0000313" key="3">
    <source>
        <dbReference type="Proteomes" id="UP000245934"/>
    </source>
</evidence>